<dbReference type="AlphaFoldDB" id="A0A4D6MVD9"/>
<feature type="compositionally biased region" description="Basic and acidic residues" evidence="1">
    <location>
        <begin position="11"/>
        <end position="21"/>
    </location>
</feature>
<feature type="region of interest" description="Disordered" evidence="1">
    <location>
        <begin position="1"/>
        <end position="28"/>
    </location>
</feature>
<evidence type="ECO:0000313" key="2">
    <source>
        <dbReference type="EMBL" id="QCE03867.1"/>
    </source>
</evidence>
<evidence type="ECO:0000256" key="1">
    <source>
        <dbReference type="SAM" id="MobiDB-lite"/>
    </source>
</evidence>
<dbReference type="EMBL" id="CP039352">
    <property type="protein sequence ID" value="QCE03867.1"/>
    <property type="molecule type" value="Genomic_DNA"/>
</dbReference>
<accession>A0A4D6MVD9</accession>
<proteinExistence type="predicted"/>
<reference evidence="2 3" key="1">
    <citation type="submission" date="2019-04" db="EMBL/GenBank/DDBJ databases">
        <title>An improved genome assembly and genetic linkage map for asparagus bean, Vigna unguiculata ssp. sesquipedialis.</title>
        <authorList>
            <person name="Xia Q."/>
            <person name="Zhang R."/>
            <person name="Dong Y."/>
        </authorList>
    </citation>
    <scope>NUCLEOTIDE SEQUENCE [LARGE SCALE GENOMIC DNA]</scope>
    <source>
        <tissue evidence="2">Leaf</tissue>
    </source>
</reference>
<dbReference type="Proteomes" id="UP000501690">
    <property type="component" value="Linkage Group LG8"/>
</dbReference>
<keyword evidence="3" id="KW-1185">Reference proteome</keyword>
<evidence type="ECO:0000313" key="3">
    <source>
        <dbReference type="Proteomes" id="UP000501690"/>
    </source>
</evidence>
<organism evidence="2 3">
    <name type="scientific">Vigna unguiculata</name>
    <name type="common">Cowpea</name>
    <dbReference type="NCBI Taxonomy" id="3917"/>
    <lineage>
        <taxon>Eukaryota</taxon>
        <taxon>Viridiplantae</taxon>
        <taxon>Streptophyta</taxon>
        <taxon>Embryophyta</taxon>
        <taxon>Tracheophyta</taxon>
        <taxon>Spermatophyta</taxon>
        <taxon>Magnoliopsida</taxon>
        <taxon>eudicotyledons</taxon>
        <taxon>Gunneridae</taxon>
        <taxon>Pentapetalae</taxon>
        <taxon>rosids</taxon>
        <taxon>fabids</taxon>
        <taxon>Fabales</taxon>
        <taxon>Fabaceae</taxon>
        <taxon>Papilionoideae</taxon>
        <taxon>50 kb inversion clade</taxon>
        <taxon>NPAAA clade</taxon>
        <taxon>indigoferoid/millettioid clade</taxon>
        <taxon>Phaseoleae</taxon>
        <taxon>Vigna</taxon>
    </lineage>
</organism>
<name>A0A4D6MVD9_VIGUN</name>
<protein>
    <submittedName>
        <fullName evidence="2">Uncharacterized protein</fullName>
    </submittedName>
</protein>
<sequence length="85" mass="8779">MNPNPTGKTPKKMDSNRKMETQKIPQCADEGGTAVVLVGGGAMPAAGGEGGHGGGPAMVSHGTKQWWRNDMKAQAALIFEGRGCI</sequence>
<gene>
    <name evidence="2" type="ORF">DEO72_LG8g1896</name>
</gene>